<dbReference type="InterPro" id="IPR028101">
    <property type="entry name" value="DUF4616"/>
</dbReference>
<dbReference type="PANTHER" id="PTHR14375:SF2">
    <property type="entry name" value="SIMILAR TO RIKEN CDNA 4931414P19"/>
    <property type="match status" value="1"/>
</dbReference>
<dbReference type="PANTHER" id="PTHR14375">
    <property type="entry name" value="SIMILAR TO RIKEN CDNA 4931414P19"/>
    <property type="match status" value="1"/>
</dbReference>
<evidence type="ECO:0000256" key="1">
    <source>
        <dbReference type="SAM" id="MobiDB-lite"/>
    </source>
</evidence>
<feature type="compositionally biased region" description="Pro residues" evidence="1">
    <location>
        <begin position="302"/>
        <end position="317"/>
    </location>
</feature>
<dbReference type="OMA" id="GMAGHEQ"/>
<feature type="compositionally biased region" description="Acidic residues" evidence="1">
    <location>
        <begin position="119"/>
        <end position="132"/>
    </location>
</feature>
<feature type="region of interest" description="Disordered" evidence="1">
    <location>
        <begin position="102"/>
        <end position="135"/>
    </location>
</feature>
<feature type="region of interest" description="Disordered" evidence="1">
    <location>
        <begin position="201"/>
        <end position="272"/>
    </location>
</feature>
<organism evidence="2 3">
    <name type="scientific">Sphenodon punctatus</name>
    <name type="common">Tuatara</name>
    <name type="synonym">Hatteria punctata</name>
    <dbReference type="NCBI Taxonomy" id="8508"/>
    <lineage>
        <taxon>Eukaryota</taxon>
        <taxon>Metazoa</taxon>
        <taxon>Chordata</taxon>
        <taxon>Craniata</taxon>
        <taxon>Vertebrata</taxon>
        <taxon>Euteleostomi</taxon>
        <taxon>Lepidosauria</taxon>
        <taxon>Sphenodontia</taxon>
        <taxon>Sphenodontidae</taxon>
        <taxon>Sphenodon</taxon>
    </lineage>
</organism>
<protein>
    <submittedName>
        <fullName evidence="2">Uncharacterized protein</fullName>
    </submittedName>
</protein>
<evidence type="ECO:0000313" key="3">
    <source>
        <dbReference type="Proteomes" id="UP000694392"/>
    </source>
</evidence>
<proteinExistence type="predicted"/>
<dbReference type="Pfam" id="PF15394">
    <property type="entry name" value="DUF4616"/>
    <property type="match status" value="1"/>
</dbReference>
<evidence type="ECO:0000313" key="2">
    <source>
        <dbReference type="Ensembl" id="ENSSPUP00000000412.1"/>
    </source>
</evidence>
<dbReference type="Ensembl" id="ENSSPUT00000000447.1">
    <property type="protein sequence ID" value="ENSSPUP00000000412.1"/>
    <property type="gene ID" value="ENSSPUG00000000368.1"/>
</dbReference>
<name>A0A8D0G5G2_SPHPU</name>
<feature type="region of interest" description="Disordered" evidence="1">
    <location>
        <begin position="284"/>
        <end position="331"/>
    </location>
</feature>
<keyword evidence="3" id="KW-1185">Reference proteome</keyword>
<reference evidence="2" key="1">
    <citation type="submission" date="2025-08" db="UniProtKB">
        <authorList>
            <consortium name="Ensembl"/>
        </authorList>
    </citation>
    <scope>IDENTIFICATION</scope>
</reference>
<reference evidence="2" key="2">
    <citation type="submission" date="2025-09" db="UniProtKB">
        <authorList>
            <consortium name="Ensembl"/>
        </authorList>
    </citation>
    <scope>IDENTIFICATION</scope>
</reference>
<feature type="compositionally biased region" description="Basic residues" evidence="1">
    <location>
        <begin position="257"/>
        <end position="271"/>
    </location>
</feature>
<accession>A0A8D0G5G2</accession>
<sequence length="331" mass="35356">MSFSATILFSPPNANEAKCCCCTCKREPGAEGPAPLPPPSCTPITVSGHGLAVENSEQLLHVIYQRVDKVFGLAEAALGLARANNEALRRLEEEVGALRRGAAATPLKASPPQVPELEPQQEEEEEEEEEAEGLGNGVQVVIEELKQLGAAAGPPDRLGFSPMQPADRLRQQGQWLGMAGHEQTCPPSLSPQVLDELATADVSLQQGYPTSPVPPLLPQPIDDPSLSCLEESPNSMSLEDASRGEARFSLGFASTPCRKRSNGQKNARRKRDLVLSKLVHNKSWLPAPLPYSPPREPRSPGSQPPCSNPLDPTPLPENPGVLASSPPALTH</sequence>
<dbReference type="Proteomes" id="UP000694392">
    <property type="component" value="Unplaced"/>
</dbReference>
<dbReference type="GeneTree" id="ENSGT00390000012708"/>
<dbReference type="AlphaFoldDB" id="A0A8D0G5G2"/>